<evidence type="ECO:0000313" key="11">
    <source>
        <dbReference type="EMBL" id="MCK1783980.1"/>
    </source>
</evidence>
<dbReference type="Gene3D" id="1.20.1600.10">
    <property type="entry name" value="Outer membrane efflux proteins (OEP)"/>
    <property type="match status" value="1"/>
</dbReference>
<reference evidence="11 12" key="1">
    <citation type="submission" date="2022-02" db="EMBL/GenBank/DDBJ databases">
        <title>Comparative genomics of the first Antarctic Pseudomonas spp. capable of biotransforming 2,4,6-Trinitrotoluene.</title>
        <authorList>
            <person name="Cabrera M.A."/>
            <person name="Marquez S.L."/>
            <person name="Perez-Donoso J.M."/>
        </authorList>
    </citation>
    <scope>NUCLEOTIDE SEQUENCE [LARGE SCALE GENOMIC DNA]</scope>
    <source>
        <strain evidence="11 12">TNT11</strain>
    </source>
</reference>
<comment type="similarity">
    <text evidence="2 9">Belongs to the outer membrane factor (OMF) (TC 1.B.17) family.</text>
</comment>
<organism evidence="11 12">
    <name type="scientific">Pseudomonas emilianonis</name>
    <dbReference type="NCBI Taxonomy" id="2915812"/>
    <lineage>
        <taxon>Bacteria</taxon>
        <taxon>Pseudomonadati</taxon>
        <taxon>Pseudomonadota</taxon>
        <taxon>Gammaproteobacteria</taxon>
        <taxon>Pseudomonadales</taxon>
        <taxon>Pseudomonadaceae</taxon>
        <taxon>Pseudomonas</taxon>
    </lineage>
</organism>
<comment type="caution">
    <text evidence="11">The sequence shown here is derived from an EMBL/GenBank/DDBJ whole genome shotgun (WGS) entry which is preliminary data.</text>
</comment>
<keyword evidence="7" id="KW-0998">Cell outer membrane</keyword>
<protein>
    <submittedName>
        <fullName evidence="11">AdeC/AdeK/OprM family multidrug efflux complex outer membrane factor</fullName>
    </submittedName>
</protein>
<dbReference type="InterPro" id="IPR003423">
    <property type="entry name" value="OMP_efflux"/>
</dbReference>
<dbReference type="Gene3D" id="2.20.200.10">
    <property type="entry name" value="Outer membrane efflux proteins (OEP)"/>
    <property type="match status" value="1"/>
</dbReference>
<dbReference type="PANTHER" id="PTHR30203">
    <property type="entry name" value="OUTER MEMBRANE CATION EFFLUX PROTEIN"/>
    <property type="match status" value="1"/>
</dbReference>
<evidence type="ECO:0000256" key="8">
    <source>
        <dbReference type="ARBA" id="ARBA00023288"/>
    </source>
</evidence>
<dbReference type="PANTHER" id="PTHR30203:SF32">
    <property type="entry name" value="CATION EFFLUX SYSTEM PROTEIN CUSC"/>
    <property type="match status" value="1"/>
</dbReference>
<evidence type="ECO:0000256" key="2">
    <source>
        <dbReference type="ARBA" id="ARBA00007613"/>
    </source>
</evidence>
<evidence type="ECO:0000256" key="5">
    <source>
        <dbReference type="ARBA" id="ARBA00023136"/>
    </source>
</evidence>
<evidence type="ECO:0000256" key="1">
    <source>
        <dbReference type="ARBA" id="ARBA00004459"/>
    </source>
</evidence>
<evidence type="ECO:0000256" key="10">
    <source>
        <dbReference type="SAM" id="MobiDB-lite"/>
    </source>
</evidence>
<gene>
    <name evidence="11" type="ORF">L9Z73_06260</name>
</gene>
<evidence type="ECO:0000256" key="3">
    <source>
        <dbReference type="ARBA" id="ARBA00022452"/>
    </source>
</evidence>
<evidence type="ECO:0000313" key="12">
    <source>
        <dbReference type="Proteomes" id="UP001317085"/>
    </source>
</evidence>
<feature type="region of interest" description="Disordered" evidence="10">
    <location>
        <begin position="106"/>
        <end position="127"/>
    </location>
</feature>
<keyword evidence="12" id="KW-1185">Reference proteome</keyword>
<dbReference type="PROSITE" id="PS51257">
    <property type="entry name" value="PROKAR_LIPOPROTEIN"/>
    <property type="match status" value="1"/>
</dbReference>
<evidence type="ECO:0000256" key="6">
    <source>
        <dbReference type="ARBA" id="ARBA00023139"/>
    </source>
</evidence>
<keyword evidence="5 9" id="KW-0472">Membrane</keyword>
<dbReference type="InterPro" id="IPR010131">
    <property type="entry name" value="MdtP/NodT-like"/>
</dbReference>
<accession>A0ABT0EE34</accession>
<proteinExistence type="inferred from homology"/>
<keyword evidence="6 9" id="KW-0564">Palmitate</keyword>
<keyword evidence="4 9" id="KW-0812">Transmembrane</keyword>
<keyword evidence="8 9" id="KW-0449">Lipoprotein</keyword>
<dbReference type="Pfam" id="PF02321">
    <property type="entry name" value="OEP"/>
    <property type="match status" value="2"/>
</dbReference>
<dbReference type="Proteomes" id="UP001317085">
    <property type="component" value="Unassembled WGS sequence"/>
</dbReference>
<dbReference type="NCBIfam" id="TIGR01845">
    <property type="entry name" value="outer_NodT"/>
    <property type="match status" value="1"/>
</dbReference>
<evidence type="ECO:0000256" key="4">
    <source>
        <dbReference type="ARBA" id="ARBA00022692"/>
    </source>
</evidence>
<dbReference type="SUPFAM" id="SSF56954">
    <property type="entry name" value="Outer membrane efflux proteins (OEP)"/>
    <property type="match status" value="1"/>
</dbReference>
<sequence length="479" mass="51983">MKKSLLSLAVTAFVLGGCSLIPDYQRPAIPTNTQYPKGQSYSPAVVADTSAAELGWRQFFKEPGLQQLIQLSLENNRDLRVAALNIEAYRAKYRIQRADLLPSISADASGTRQRTPADLSQTGHTTTSGQYSATLGISSYELDLFGRVRSLSEEALETYLSSEEARRSTQISLVASVANAYFTWQADQALLALTQDTLDAYEQSLDLTTRSSKVGVSSALDLAQARTSVDSARVSLATYQRQVAQDQNDLVSLLGAGLPDNLPLAKPLGTDLLATVPVGLPSDLLTRRPDIIEAEHTLKAANADIGSARAAFFPSITLTADAGTSSSELSGLFKGGSGSWLFTPSISLPIFNAGNLRASLDYSKIEKDISVANYEKAIQTAFKEVSDGLASRKTYVDQLQSQRDYVRASQDYYALAEYRYRVGIDSNLTFLDAQRSLYSAQQSLISDQLSQLTSEVNLYKALGGGWYPNSVEKTLKLKG</sequence>
<evidence type="ECO:0000256" key="7">
    <source>
        <dbReference type="ARBA" id="ARBA00023237"/>
    </source>
</evidence>
<dbReference type="EMBL" id="JAKNRV010000032">
    <property type="protein sequence ID" value="MCK1783980.1"/>
    <property type="molecule type" value="Genomic_DNA"/>
</dbReference>
<keyword evidence="3 9" id="KW-1134">Transmembrane beta strand</keyword>
<evidence type="ECO:0000256" key="9">
    <source>
        <dbReference type="RuleBase" id="RU362097"/>
    </source>
</evidence>
<name>A0ABT0EE34_9PSED</name>
<comment type="subcellular location">
    <subcellularLocation>
        <location evidence="1 9">Cell outer membrane</location>
        <topology evidence="1 9">Lipid-anchor</topology>
    </subcellularLocation>
</comment>
<dbReference type="RefSeq" id="WP_247397529.1">
    <property type="nucleotide sequence ID" value="NZ_JAKNRV010000032.1"/>
</dbReference>